<keyword evidence="6" id="KW-0865">Zymogen</keyword>
<keyword evidence="14" id="KW-1185">Reference proteome</keyword>
<reference evidence="13" key="1">
    <citation type="submission" date="2025-08" db="UniProtKB">
        <authorList>
            <consortium name="Ensembl"/>
        </authorList>
    </citation>
    <scope>IDENTIFICATION</scope>
</reference>
<evidence type="ECO:0000256" key="4">
    <source>
        <dbReference type="ARBA" id="ARBA00022801"/>
    </source>
</evidence>
<evidence type="ECO:0000256" key="10">
    <source>
        <dbReference type="RuleBase" id="RU003355"/>
    </source>
</evidence>
<dbReference type="InterPro" id="IPR000209">
    <property type="entry name" value="Peptidase_S8/S53_dom"/>
</dbReference>
<dbReference type="CDD" id="cd04059">
    <property type="entry name" value="Peptidases_S8_Protein_convertases_Kexins_Furin-like"/>
    <property type="match status" value="1"/>
</dbReference>
<dbReference type="PANTHER" id="PTHR42884:SF16">
    <property type="entry name" value="PROPROTEIN CONVERTASE SUBTILISIN_KEXIN TYPE 4"/>
    <property type="match status" value="1"/>
</dbReference>
<dbReference type="InterPro" id="IPR009030">
    <property type="entry name" value="Growth_fac_rcpt_cys_sf"/>
</dbReference>
<dbReference type="PANTHER" id="PTHR42884">
    <property type="entry name" value="PROPROTEIN CONVERTASE SUBTILISIN/KEXIN-RELATED"/>
    <property type="match status" value="1"/>
</dbReference>
<keyword evidence="5 9" id="KW-0720">Serine protease</keyword>
<feature type="active site" description="Charge relay system" evidence="8 9">
    <location>
        <position position="355"/>
    </location>
</feature>
<dbReference type="InterPro" id="IPR038466">
    <property type="entry name" value="S8_pro-domain_sf"/>
</dbReference>
<dbReference type="Ensembl" id="ENSPTXT00000024459.1">
    <property type="protein sequence ID" value="ENSPTXP00000023726.1"/>
    <property type="gene ID" value="ENSPTXG00000016481.1"/>
</dbReference>
<dbReference type="PROSITE" id="PS00136">
    <property type="entry name" value="SUBTILASE_ASP"/>
    <property type="match status" value="1"/>
</dbReference>
<dbReference type="InterPro" id="IPR034182">
    <property type="entry name" value="Kexin/furin"/>
</dbReference>
<dbReference type="Gene3D" id="2.10.220.10">
    <property type="entry name" value="Hormone Receptor, Insulin-like Growth Factor Receptor 1, Chain A, domain 2"/>
    <property type="match status" value="1"/>
</dbReference>
<reference evidence="13" key="2">
    <citation type="submission" date="2025-09" db="UniProtKB">
        <authorList>
            <consortium name="Ensembl"/>
        </authorList>
    </citation>
    <scope>IDENTIFICATION</scope>
</reference>
<gene>
    <name evidence="13" type="primary">LOC113451137</name>
</gene>
<evidence type="ECO:0000256" key="6">
    <source>
        <dbReference type="ARBA" id="ARBA00023145"/>
    </source>
</evidence>
<dbReference type="OMA" id="RDGTCQE"/>
<dbReference type="SUPFAM" id="SSF57184">
    <property type="entry name" value="Growth factor receptor domain"/>
    <property type="match status" value="1"/>
</dbReference>
<dbReference type="PROSITE" id="PS00137">
    <property type="entry name" value="SUBTILASE_HIS"/>
    <property type="match status" value="1"/>
</dbReference>
<evidence type="ECO:0000256" key="8">
    <source>
        <dbReference type="PIRSR" id="PIRSR615500-1"/>
    </source>
</evidence>
<dbReference type="InterPro" id="IPR036852">
    <property type="entry name" value="Peptidase_S8/S53_dom_sf"/>
</dbReference>
<feature type="domain" description="P/Homo B" evidence="12">
    <location>
        <begin position="431"/>
        <end position="566"/>
    </location>
</feature>
<dbReference type="SUPFAM" id="SSF52743">
    <property type="entry name" value="Subtilisin-like"/>
    <property type="match status" value="1"/>
</dbReference>
<keyword evidence="3" id="KW-0732">Signal</keyword>
<dbReference type="FunFam" id="3.40.50.200:FF:000001">
    <property type="entry name" value="Furin 2, isoform B"/>
    <property type="match status" value="1"/>
</dbReference>
<dbReference type="InterPro" id="IPR022398">
    <property type="entry name" value="Peptidase_S8_His-AS"/>
</dbReference>
<evidence type="ECO:0000313" key="14">
    <source>
        <dbReference type="Proteomes" id="UP000472273"/>
    </source>
</evidence>
<dbReference type="InterPro" id="IPR023828">
    <property type="entry name" value="Peptidase_S8_Ser-AS"/>
</dbReference>
<dbReference type="Pfam" id="PF00082">
    <property type="entry name" value="Peptidase_S8"/>
    <property type="match status" value="1"/>
</dbReference>
<dbReference type="AlphaFoldDB" id="A0A670ZLI2"/>
<dbReference type="Pfam" id="PF16470">
    <property type="entry name" value="S8_pro-domain"/>
    <property type="match status" value="1"/>
</dbReference>
<dbReference type="SUPFAM" id="SSF54897">
    <property type="entry name" value="Protease propeptides/inhibitors"/>
    <property type="match status" value="1"/>
</dbReference>
<dbReference type="GeneTree" id="ENSGT00940000161989"/>
<feature type="active site" description="Charge relay system" evidence="8 9">
    <location>
        <position position="140"/>
    </location>
</feature>
<dbReference type="Proteomes" id="UP000472273">
    <property type="component" value="Unplaced"/>
</dbReference>
<evidence type="ECO:0000256" key="7">
    <source>
        <dbReference type="ARBA" id="ARBA00023180"/>
    </source>
</evidence>
<evidence type="ECO:0000313" key="13">
    <source>
        <dbReference type="Ensembl" id="ENSPTXP00000023726.1"/>
    </source>
</evidence>
<dbReference type="Gene3D" id="3.40.50.200">
    <property type="entry name" value="Peptidase S8/S53 domain"/>
    <property type="match status" value="1"/>
</dbReference>
<dbReference type="GO" id="GO:0000139">
    <property type="term" value="C:Golgi membrane"/>
    <property type="evidence" value="ECO:0007669"/>
    <property type="project" value="TreeGrafter"/>
</dbReference>
<keyword evidence="11" id="KW-1133">Transmembrane helix</keyword>
<dbReference type="PROSITE" id="PS51829">
    <property type="entry name" value="P_HOMO_B"/>
    <property type="match status" value="1"/>
</dbReference>
<dbReference type="GO" id="GO:0005802">
    <property type="term" value="C:trans-Golgi network"/>
    <property type="evidence" value="ECO:0007669"/>
    <property type="project" value="TreeGrafter"/>
</dbReference>
<evidence type="ECO:0000256" key="11">
    <source>
        <dbReference type="SAM" id="Phobius"/>
    </source>
</evidence>
<dbReference type="Gene3D" id="2.60.120.260">
    <property type="entry name" value="Galactose-binding domain-like"/>
    <property type="match status" value="1"/>
</dbReference>
<dbReference type="InterPro" id="IPR015500">
    <property type="entry name" value="Peptidase_S8_subtilisin-rel"/>
</dbReference>
<evidence type="ECO:0000256" key="9">
    <source>
        <dbReference type="PROSITE-ProRule" id="PRU01240"/>
    </source>
</evidence>
<dbReference type="InterPro" id="IPR006212">
    <property type="entry name" value="Furin_repeat"/>
</dbReference>
<protein>
    <submittedName>
        <fullName evidence="13">Proprotein convertase subtilisin/kexin type 4-like</fullName>
    </submittedName>
</protein>
<keyword evidence="7" id="KW-0325">Glycoprotein</keyword>
<evidence type="ECO:0000256" key="3">
    <source>
        <dbReference type="ARBA" id="ARBA00022729"/>
    </source>
</evidence>
<comment type="similarity">
    <text evidence="9 10">Belongs to the peptidase S8 family.</text>
</comment>
<dbReference type="Pfam" id="PF01483">
    <property type="entry name" value="P_proprotein"/>
    <property type="match status" value="1"/>
</dbReference>
<dbReference type="PROSITE" id="PS51892">
    <property type="entry name" value="SUBTILASE"/>
    <property type="match status" value="1"/>
</dbReference>
<evidence type="ECO:0000256" key="2">
    <source>
        <dbReference type="ARBA" id="ARBA00022685"/>
    </source>
</evidence>
<feature type="transmembrane region" description="Helical" evidence="11">
    <location>
        <begin position="687"/>
        <end position="710"/>
    </location>
</feature>
<keyword evidence="11" id="KW-0812">Transmembrane</keyword>
<dbReference type="InterPro" id="IPR032815">
    <property type="entry name" value="S8_pro-domain"/>
</dbReference>
<keyword evidence="11" id="KW-0472">Membrane</keyword>
<name>A0A670ZLI2_PSETE</name>
<evidence type="ECO:0000256" key="5">
    <source>
        <dbReference type="ARBA" id="ARBA00022825"/>
    </source>
</evidence>
<dbReference type="PRINTS" id="PR00723">
    <property type="entry name" value="SUBTILISIN"/>
</dbReference>
<dbReference type="InterPro" id="IPR008979">
    <property type="entry name" value="Galactose-bd-like_sf"/>
</dbReference>
<dbReference type="Gene3D" id="3.30.70.850">
    <property type="entry name" value="Peptidase S8, pro-domain"/>
    <property type="match status" value="1"/>
</dbReference>
<keyword evidence="4 9" id="KW-0378">Hydrolase</keyword>
<evidence type="ECO:0000259" key="12">
    <source>
        <dbReference type="PROSITE" id="PS51829"/>
    </source>
</evidence>
<dbReference type="InterPro" id="IPR002884">
    <property type="entry name" value="P_dom"/>
</dbReference>
<dbReference type="InterPro" id="IPR023827">
    <property type="entry name" value="Peptidase_S8_Asp-AS"/>
</dbReference>
<keyword evidence="2" id="KW-0165">Cleavage on pair of basic residues</keyword>
<dbReference type="SUPFAM" id="SSF49785">
    <property type="entry name" value="Galactose-binding domain-like"/>
    <property type="match status" value="1"/>
</dbReference>
<dbReference type="GO" id="GO:0016486">
    <property type="term" value="P:peptide hormone processing"/>
    <property type="evidence" value="ECO:0007669"/>
    <property type="project" value="TreeGrafter"/>
</dbReference>
<feature type="active site" description="Charge relay system" evidence="8 9">
    <location>
        <position position="181"/>
    </location>
</feature>
<accession>A0A670ZLI2</accession>
<sequence length="747" mass="82599">GGFANSKEPTSWIEFGVGVGVGARGLRRRWLRNLDNILPPPPLQVIAGEPYFHLKHRGVAQKSLTKHRGWHLRLKRDPQIPWFEQQALKRRRKRAATIVPTDPWFHKQWYMNNDITPDLNVLTAWSQGYTGLGVVVSILDDGVEKNHPDLEANYDPLASYDFNDNDPDPQPRYNRWNENRHGTRCAGEVAAAANNHVCGAGIAYGAKIGGVRMLDGDVNDIVEAQSLSLQPQHIDIYSASWGPEDDGKTVDGPGVLAREAFRKGVANGRGGLGSLFVWASGNGGLRKDNCNCDGYTNSIYTLSVGSTTESGRVPWYTEACASTLTATYSSGAKGEKQIVTTDLRHTCTSGHTGTSASAPLAAGLIALALEANPALTWRDMQHLVVRASSPAHLQADDWVRNGVGRQVSHYYGYGLLNGGHLVEMAKKWQRTRPQRKCFIQVVYKPMAIGSRLSVSRNVSSSPCLQRRSRGIRSLEHVQVQLWLTYSRRGDLAISLTSPMGTTSTLVDVRPYDTSREGYKDWSFMSTHYWDEDPQGTWTLLLENKGDAYNTGLLKNFVLKLYGNEEDMAARQAAPFVVAKCVLHNRDGTCQECPSPLFAVRHLCLSYCPPRYYRLSRQALHPNGTRRTIRACDPCDPSCYTCLAGSAHNCSACPSHSTYEGRTHTCPRSPSFAYLPRGGLFALGDTRLLLLVVAVLLGLGPAAFCTFYALCRTRRRKLVPSEAEAEAVSLELLYLHRPGAKENLNRVS</sequence>
<dbReference type="FunFam" id="2.60.120.260:FF:000034">
    <property type="entry name" value="furin isoform X2"/>
    <property type="match status" value="1"/>
</dbReference>
<organism evidence="13 14">
    <name type="scientific">Pseudonaja textilis</name>
    <name type="common">Eastern brown snake</name>
    <dbReference type="NCBI Taxonomy" id="8673"/>
    <lineage>
        <taxon>Eukaryota</taxon>
        <taxon>Metazoa</taxon>
        <taxon>Chordata</taxon>
        <taxon>Craniata</taxon>
        <taxon>Vertebrata</taxon>
        <taxon>Euteleostomi</taxon>
        <taxon>Lepidosauria</taxon>
        <taxon>Squamata</taxon>
        <taxon>Bifurcata</taxon>
        <taxon>Unidentata</taxon>
        <taxon>Episquamata</taxon>
        <taxon>Toxicofera</taxon>
        <taxon>Serpentes</taxon>
        <taxon>Colubroidea</taxon>
        <taxon>Elapidae</taxon>
        <taxon>Hydrophiinae</taxon>
        <taxon>Pseudonaja</taxon>
    </lineage>
</organism>
<proteinExistence type="inferred from homology"/>
<dbReference type="PROSITE" id="PS00138">
    <property type="entry name" value="SUBTILASE_SER"/>
    <property type="match status" value="1"/>
</dbReference>
<keyword evidence="1 9" id="KW-0645">Protease</keyword>
<dbReference type="CDD" id="cd00064">
    <property type="entry name" value="FU"/>
    <property type="match status" value="1"/>
</dbReference>
<evidence type="ECO:0000256" key="1">
    <source>
        <dbReference type="ARBA" id="ARBA00022670"/>
    </source>
</evidence>
<dbReference type="GO" id="GO:0004252">
    <property type="term" value="F:serine-type endopeptidase activity"/>
    <property type="evidence" value="ECO:0007669"/>
    <property type="project" value="UniProtKB-UniRule"/>
</dbReference>